<evidence type="ECO:0000256" key="5">
    <source>
        <dbReference type="ARBA" id="ARBA00022692"/>
    </source>
</evidence>
<organism evidence="13 14">
    <name type="scientific">Dyadobacter arcticus</name>
    <dbReference type="NCBI Taxonomy" id="1078754"/>
    <lineage>
        <taxon>Bacteria</taxon>
        <taxon>Pseudomonadati</taxon>
        <taxon>Bacteroidota</taxon>
        <taxon>Cytophagia</taxon>
        <taxon>Cytophagales</taxon>
        <taxon>Spirosomataceae</taxon>
        <taxon>Dyadobacter</taxon>
    </lineage>
</organism>
<evidence type="ECO:0000313" key="14">
    <source>
        <dbReference type="Proteomes" id="UP001179181"/>
    </source>
</evidence>
<comment type="cofactor">
    <cofactor evidence="2">
        <name>Co(2+)</name>
        <dbReference type="ChEBI" id="CHEBI:48828"/>
    </cofactor>
</comment>
<dbReference type="PANTHER" id="PTHR31120">
    <property type="entry name" value="METALLOPROTEASE TIKI"/>
    <property type="match status" value="1"/>
</dbReference>
<protein>
    <recommendedName>
        <fullName evidence="15">TraB/GumN family protein</fullName>
    </recommendedName>
</protein>
<dbReference type="PANTHER" id="PTHR31120:SF6">
    <property type="entry name" value="METALLOPROTEASE TIKI HOMOLOG"/>
    <property type="match status" value="1"/>
</dbReference>
<keyword evidence="14" id="KW-1185">Reference proteome</keyword>
<accession>A0ABX0UTY2</accession>
<reference evidence="13 14" key="1">
    <citation type="submission" date="2020-03" db="EMBL/GenBank/DDBJ databases">
        <title>Genomic Encyclopedia of Type Strains, Phase IV (KMG-IV): sequencing the most valuable type-strain genomes for metagenomic binning, comparative biology and taxonomic classification.</title>
        <authorList>
            <person name="Goeker M."/>
        </authorList>
    </citation>
    <scope>NUCLEOTIDE SEQUENCE [LARGE SCALE GENOMIC DNA]</scope>
    <source>
        <strain evidence="13 14">DSM 102865</strain>
    </source>
</reference>
<evidence type="ECO:0000256" key="3">
    <source>
        <dbReference type="ARBA" id="ARBA00004479"/>
    </source>
</evidence>
<keyword evidence="4" id="KW-0645">Protease</keyword>
<dbReference type="InterPro" id="IPR002816">
    <property type="entry name" value="TraB/PrgY/GumN_fam"/>
</dbReference>
<keyword evidence="5" id="KW-0812">Transmembrane</keyword>
<evidence type="ECO:0000256" key="7">
    <source>
        <dbReference type="ARBA" id="ARBA00022729"/>
    </source>
</evidence>
<dbReference type="RefSeq" id="WP_167275099.1">
    <property type="nucleotide sequence ID" value="NZ_JAASQJ010000005.1"/>
</dbReference>
<dbReference type="CDD" id="cd14789">
    <property type="entry name" value="Tiki"/>
    <property type="match status" value="1"/>
</dbReference>
<dbReference type="Pfam" id="PF01963">
    <property type="entry name" value="TraB_PrgY_gumN"/>
    <property type="match status" value="1"/>
</dbReference>
<evidence type="ECO:0000256" key="1">
    <source>
        <dbReference type="ARBA" id="ARBA00001936"/>
    </source>
</evidence>
<comment type="subcellular location">
    <subcellularLocation>
        <location evidence="3">Membrane</location>
        <topology evidence="3">Single-pass type I membrane protein</topology>
    </subcellularLocation>
</comment>
<keyword evidence="7" id="KW-0732">Signal</keyword>
<dbReference type="EMBL" id="JAASQJ010000005">
    <property type="protein sequence ID" value="NIJ55374.1"/>
    <property type="molecule type" value="Genomic_DNA"/>
</dbReference>
<gene>
    <name evidence="13" type="ORF">FHS68_004563</name>
</gene>
<keyword evidence="10" id="KW-0482">Metalloprotease</keyword>
<evidence type="ECO:0000256" key="4">
    <source>
        <dbReference type="ARBA" id="ARBA00022670"/>
    </source>
</evidence>
<evidence type="ECO:0000256" key="6">
    <source>
        <dbReference type="ARBA" id="ARBA00022723"/>
    </source>
</evidence>
<keyword evidence="12" id="KW-0325">Glycoprotein</keyword>
<evidence type="ECO:0000256" key="10">
    <source>
        <dbReference type="ARBA" id="ARBA00023049"/>
    </source>
</evidence>
<comment type="caution">
    <text evidence="13">The sequence shown here is derived from an EMBL/GenBank/DDBJ whole genome shotgun (WGS) entry which is preliminary data.</text>
</comment>
<evidence type="ECO:0000256" key="11">
    <source>
        <dbReference type="ARBA" id="ARBA00023136"/>
    </source>
</evidence>
<evidence type="ECO:0000313" key="13">
    <source>
        <dbReference type="EMBL" id="NIJ55374.1"/>
    </source>
</evidence>
<dbReference type="InterPro" id="IPR040230">
    <property type="entry name" value="TIKI1/2-like"/>
</dbReference>
<keyword evidence="8" id="KW-0378">Hydrolase</keyword>
<name>A0ABX0UTY2_9BACT</name>
<evidence type="ECO:0000256" key="8">
    <source>
        <dbReference type="ARBA" id="ARBA00022801"/>
    </source>
</evidence>
<evidence type="ECO:0008006" key="15">
    <source>
        <dbReference type="Google" id="ProtNLM"/>
    </source>
</evidence>
<keyword evidence="11" id="KW-0472">Membrane</keyword>
<dbReference type="Proteomes" id="UP001179181">
    <property type="component" value="Unassembled WGS sequence"/>
</dbReference>
<keyword evidence="6" id="KW-0479">Metal-binding</keyword>
<proteinExistence type="predicted"/>
<keyword evidence="9" id="KW-1133">Transmembrane helix</keyword>
<evidence type="ECO:0000256" key="12">
    <source>
        <dbReference type="ARBA" id="ARBA00023180"/>
    </source>
</evidence>
<evidence type="ECO:0000256" key="9">
    <source>
        <dbReference type="ARBA" id="ARBA00022989"/>
    </source>
</evidence>
<comment type="cofactor">
    <cofactor evidence="1">
        <name>Mn(2+)</name>
        <dbReference type="ChEBI" id="CHEBI:29035"/>
    </cofactor>
</comment>
<sequence length="291" mass="32705">MKIILWGMLFFIIANLSLAQVPTEKSLLWEIKAPGGATPGVEKPSYLFGTIHLICPADFSLSDSLKATLARSQQVALEIDMDDPGMMMAMMKTMNMREGNALRKLLSEQEYAKLSQFYKDSVGMGIQMFEQAKPFVLMGPLFNAVLSCQPQSYEMSLVELAAKQKSEVIGIETLDEQMAIFDSIPYKDQAKMILTMIDNLPAARKEFKELVNLYKAQKVNELYNLTMKSEFGMDGNEEIMLFARNKKWISRIQKIMSEKPTFFAVGAAHLGGEKGVIALLRKEGYQVRAVL</sequence>
<evidence type="ECO:0000256" key="2">
    <source>
        <dbReference type="ARBA" id="ARBA00001941"/>
    </source>
</evidence>